<dbReference type="Proteomes" id="UP001595772">
    <property type="component" value="Unassembled WGS sequence"/>
</dbReference>
<dbReference type="PROSITE" id="PS00455">
    <property type="entry name" value="AMP_BINDING"/>
    <property type="match status" value="1"/>
</dbReference>
<feature type="domain" description="AMP-dependent synthetase/ligase" evidence="1">
    <location>
        <begin position="33"/>
        <end position="396"/>
    </location>
</feature>
<name>A0ABV8H135_9BACI</name>
<evidence type="ECO:0000313" key="4">
    <source>
        <dbReference type="Proteomes" id="UP001595772"/>
    </source>
</evidence>
<dbReference type="InterPro" id="IPR000873">
    <property type="entry name" value="AMP-dep_synth/lig_dom"/>
</dbReference>
<accession>A0ABV8H135</accession>
<dbReference type="SUPFAM" id="SSF56801">
    <property type="entry name" value="Acetyl-CoA synthetase-like"/>
    <property type="match status" value="1"/>
</dbReference>
<dbReference type="InterPro" id="IPR020845">
    <property type="entry name" value="AMP-binding_CS"/>
</dbReference>
<feature type="domain" description="AMP-binding enzyme C-terminal" evidence="2">
    <location>
        <begin position="446"/>
        <end position="521"/>
    </location>
</feature>
<dbReference type="Gene3D" id="3.40.50.12780">
    <property type="entry name" value="N-terminal domain of ligase-like"/>
    <property type="match status" value="1"/>
</dbReference>
<organism evidence="3 4">
    <name type="scientific">Oceanobacillus longus</name>
    <dbReference type="NCBI Taxonomy" id="930120"/>
    <lineage>
        <taxon>Bacteria</taxon>
        <taxon>Bacillati</taxon>
        <taxon>Bacillota</taxon>
        <taxon>Bacilli</taxon>
        <taxon>Bacillales</taxon>
        <taxon>Bacillaceae</taxon>
        <taxon>Oceanobacillus</taxon>
    </lineage>
</organism>
<dbReference type="RefSeq" id="WP_379496578.1">
    <property type="nucleotide sequence ID" value="NZ_JBHSAO010000006.1"/>
</dbReference>
<dbReference type="Pfam" id="PF00501">
    <property type="entry name" value="AMP-binding"/>
    <property type="match status" value="1"/>
</dbReference>
<dbReference type="InterPro" id="IPR045851">
    <property type="entry name" value="AMP-bd_C_sf"/>
</dbReference>
<proteinExistence type="predicted"/>
<comment type="caution">
    <text evidence="3">The sequence shown here is derived from an EMBL/GenBank/DDBJ whole genome shotgun (WGS) entry which is preliminary data.</text>
</comment>
<dbReference type="PANTHER" id="PTHR43767">
    <property type="entry name" value="LONG-CHAIN-FATTY-ACID--COA LIGASE"/>
    <property type="match status" value="1"/>
</dbReference>
<evidence type="ECO:0000259" key="1">
    <source>
        <dbReference type="Pfam" id="PF00501"/>
    </source>
</evidence>
<evidence type="ECO:0000313" key="3">
    <source>
        <dbReference type="EMBL" id="MFC4024089.1"/>
    </source>
</evidence>
<protein>
    <submittedName>
        <fullName evidence="3">Class I adenylate-forming enzyme family protein</fullName>
    </submittedName>
</protein>
<sequence>MSATIKKEKITLFGRENISVYANRPTNLNEMLQKTVDQYPNKTAFIMEDEELTYTEANDRATRLAATLQQEYGLAKGDRIISLIGNDLAFPIVTFACFKLGAIMVPVNTKLTASEISYIVEHSKPKLIIHEDAYQAVINESIQRFPEIEPYTQTTVSTGGAASGVTLESLINQNNELKAIPIEETDAAFILYTSGTTGRPKGAVISHINVLHSVMHYKNTLQTDSEIRTIIAVPFFHVTGLVGQFLHMVYIGGSSAVLRRYQNEDYIRTSHKLKVNCHINAPTLFIMMATSPIINDYSFDFVRIVGYGGSAIYQQTIEKMQEIFPNATYRNVYGATETTSPTTMMPASYPMSKVASVGFPVENGQVKVADREGNELGTNEPGELLIKGPMVIGEYWDNEEANKKSFIDGYWKSGDIAKIDDDGFIYILDRMKDMINRGGEKIFSIEVEDVLKKHPEIIESAVISIPDETYGERVKAVIVSDSLKQGDESTIQTFCLKHLAKFKVPEVIEFIPELPKTASGKILKNQLRVEKKKKD</sequence>
<gene>
    <name evidence="3" type="ORF">ACFOUV_09810</name>
</gene>
<dbReference type="Gene3D" id="3.30.300.30">
    <property type="match status" value="1"/>
</dbReference>
<reference evidence="4" key="1">
    <citation type="journal article" date="2019" name="Int. J. Syst. Evol. Microbiol.">
        <title>The Global Catalogue of Microorganisms (GCM) 10K type strain sequencing project: providing services to taxonomists for standard genome sequencing and annotation.</title>
        <authorList>
            <consortium name="The Broad Institute Genomics Platform"/>
            <consortium name="The Broad Institute Genome Sequencing Center for Infectious Disease"/>
            <person name="Wu L."/>
            <person name="Ma J."/>
        </authorList>
    </citation>
    <scope>NUCLEOTIDE SEQUENCE [LARGE SCALE GENOMIC DNA]</scope>
    <source>
        <strain evidence="4">IBRC-M 10703</strain>
    </source>
</reference>
<evidence type="ECO:0000259" key="2">
    <source>
        <dbReference type="Pfam" id="PF13193"/>
    </source>
</evidence>
<dbReference type="PANTHER" id="PTHR43767:SF1">
    <property type="entry name" value="NONRIBOSOMAL PEPTIDE SYNTHASE PES1 (EUROFUNG)-RELATED"/>
    <property type="match status" value="1"/>
</dbReference>
<dbReference type="InterPro" id="IPR042099">
    <property type="entry name" value="ANL_N_sf"/>
</dbReference>
<dbReference type="EMBL" id="JBHSAO010000006">
    <property type="protein sequence ID" value="MFC4024089.1"/>
    <property type="molecule type" value="Genomic_DNA"/>
</dbReference>
<dbReference type="InterPro" id="IPR050237">
    <property type="entry name" value="ATP-dep_AMP-bd_enzyme"/>
</dbReference>
<keyword evidence="4" id="KW-1185">Reference proteome</keyword>
<dbReference type="InterPro" id="IPR025110">
    <property type="entry name" value="AMP-bd_C"/>
</dbReference>
<dbReference type="Pfam" id="PF13193">
    <property type="entry name" value="AMP-binding_C"/>
    <property type="match status" value="1"/>
</dbReference>